<sequence length="558" mass="59934">MRSTMQPVQLQIGRLLKYATTFHGDRLLLTATPEGARTGTYHEIGTNAARLAWALRDLGIGRGDRVATFMWNNQEHTEAYFAIPSMGAVLHPLNIRLSEEQIVFTANHAQDRVALVDGSLLARFAELAPRMLHLECVIVNGPADATVLSGSGLLVYDYANLLAAQPDQFPWPDLNESTAAALCYTSGTTGDPKGVVYSHRSIYLHAMAVALPNALGLGQGDRILAVVPQFHVLAWGLPYAAFLTGASLAMPDRFLAAAPLAAFIDTALPTKGAGVPTIWQSLLDHLDEHPGIDISTMREALVGGSACPPSLIAAYRKRHNIALIHAWGMTETSPLGAVARVTDATDPDRLSQGRFPAQVEARLVGADGTVLPHNGISEGELQVRGPWVTGEYHGEVGADAFQDGWLRTADIGVITPRGYLTITDRAKDVIKSGGEWISSVGLENELMAHPAVPEAAVIGVPDHRWGERPMACVVVRGDGRHSLADIAAFLATRVPKWKLPERWSLLAEIPKTSVGKYDKASLRQWYAAGTLHVEYLASPDSSAVAARNGAPGGTREHS</sequence>
<protein>
    <submittedName>
        <fullName evidence="3">Long-chain fatty acid--CoA ligase</fullName>
    </submittedName>
</protein>
<dbReference type="GO" id="GO:0016874">
    <property type="term" value="F:ligase activity"/>
    <property type="evidence" value="ECO:0007669"/>
    <property type="project" value="UniProtKB-KW"/>
</dbReference>
<evidence type="ECO:0000259" key="2">
    <source>
        <dbReference type="Pfam" id="PF13193"/>
    </source>
</evidence>
<dbReference type="CDD" id="cd12119">
    <property type="entry name" value="ttLC_FACS_AlkK_like"/>
    <property type="match status" value="1"/>
</dbReference>
<dbReference type="InterPro" id="IPR020845">
    <property type="entry name" value="AMP-binding_CS"/>
</dbReference>
<keyword evidence="4" id="KW-1185">Reference proteome</keyword>
<name>A0ABS6B6G7_9NOCA</name>
<feature type="domain" description="AMP-binding enzyme C-terminal" evidence="2">
    <location>
        <begin position="442"/>
        <end position="516"/>
    </location>
</feature>
<dbReference type="SUPFAM" id="SSF56801">
    <property type="entry name" value="Acetyl-CoA synthetase-like"/>
    <property type="match status" value="1"/>
</dbReference>
<dbReference type="Gene3D" id="3.30.300.30">
    <property type="match status" value="1"/>
</dbReference>
<dbReference type="InterPro" id="IPR000873">
    <property type="entry name" value="AMP-dep_synth/lig_dom"/>
</dbReference>
<dbReference type="PANTHER" id="PTHR43767:SF11">
    <property type="entry name" value="MEDIUM-CHAIN-FATTY-ACID--COA LIGASE"/>
    <property type="match status" value="1"/>
</dbReference>
<evidence type="ECO:0000259" key="1">
    <source>
        <dbReference type="Pfam" id="PF00501"/>
    </source>
</evidence>
<gene>
    <name evidence="3" type="ORF">KO481_27835</name>
</gene>
<dbReference type="NCBIfam" id="NF004837">
    <property type="entry name" value="PRK06187.1"/>
    <property type="match status" value="1"/>
</dbReference>
<dbReference type="InterPro" id="IPR025110">
    <property type="entry name" value="AMP-bd_C"/>
</dbReference>
<dbReference type="EMBL" id="JAHKNI010000010">
    <property type="protein sequence ID" value="MBU3065326.1"/>
    <property type="molecule type" value="Genomic_DNA"/>
</dbReference>
<dbReference type="RefSeq" id="WP_215921368.1">
    <property type="nucleotide sequence ID" value="NZ_JAHKNI010000010.1"/>
</dbReference>
<organism evidence="3 4">
    <name type="scientific">Nocardia albiluteola</name>
    <dbReference type="NCBI Taxonomy" id="2842303"/>
    <lineage>
        <taxon>Bacteria</taxon>
        <taxon>Bacillati</taxon>
        <taxon>Actinomycetota</taxon>
        <taxon>Actinomycetes</taxon>
        <taxon>Mycobacteriales</taxon>
        <taxon>Nocardiaceae</taxon>
        <taxon>Nocardia</taxon>
    </lineage>
</organism>
<dbReference type="PROSITE" id="PS00455">
    <property type="entry name" value="AMP_BINDING"/>
    <property type="match status" value="1"/>
</dbReference>
<dbReference type="PANTHER" id="PTHR43767">
    <property type="entry name" value="LONG-CHAIN-FATTY-ACID--COA LIGASE"/>
    <property type="match status" value="1"/>
</dbReference>
<evidence type="ECO:0000313" key="4">
    <source>
        <dbReference type="Proteomes" id="UP000733379"/>
    </source>
</evidence>
<evidence type="ECO:0000313" key="3">
    <source>
        <dbReference type="EMBL" id="MBU3065326.1"/>
    </source>
</evidence>
<dbReference type="InterPro" id="IPR045851">
    <property type="entry name" value="AMP-bd_C_sf"/>
</dbReference>
<comment type="caution">
    <text evidence="3">The sequence shown here is derived from an EMBL/GenBank/DDBJ whole genome shotgun (WGS) entry which is preliminary data.</text>
</comment>
<keyword evidence="3" id="KW-0436">Ligase</keyword>
<feature type="domain" description="AMP-dependent synthetase/ligase" evidence="1">
    <location>
        <begin position="25"/>
        <end position="392"/>
    </location>
</feature>
<proteinExistence type="predicted"/>
<dbReference type="Pfam" id="PF13193">
    <property type="entry name" value="AMP-binding_C"/>
    <property type="match status" value="1"/>
</dbReference>
<reference evidence="3 4" key="1">
    <citation type="submission" date="2021-06" db="EMBL/GenBank/DDBJ databases">
        <title>Actinomycetes sequencing.</title>
        <authorList>
            <person name="Shan Q."/>
        </authorList>
    </citation>
    <scope>NUCLEOTIDE SEQUENCE [LARGE SCALE GENOMIC DNA]</scope>
    <source>
        <strain evidence="3 4">NEAU-G5</strain>
    </source>
</reference>
<dbReference type="InterPro" id="IPR042099">
    <property type="entry name" value="ANL_N_sf"/>
</dbReference>
<dbReference type="Proteomes" id="UP000733379">
    <property type="component" value="Unassembled WGS sequence"/>
</dbReference>
<dbReference type="Gene3D" id="3.40.50.12780">
    <property type="entry name" value="N-terminal domain of ligase-like"/>
    <property type="match status" value="1"/>
</dbReference>
<accession>A0ABS6B6G7</accession>
<dbReference type="InterPro" id="IPR050237">
    <property type="entry name" value="ATP-dep_AMP-bd_enzyme"/>
</dbReference>
<dbReference type="Pfam" id="PF00501">
    <property type="entry name" value="AMP-binding"/>
    <property type="match status" value="1"/>
</dbReference>